<evidence type="ECO:0008006" key="3">
    <source>
        <dbReference type="Google" id="ProtNLM"/>
    </source>
</evidence>
<dbReference type="InterPro" id="IPR007523">
    <property type="entry name" value="NDUFAF3/AAMDC"/>
</dbReference>
<evidence type="ECO:0000313" key="2">
    <source>
        <dbReference type="Proteomes" id="UP000310016"/>
    </source>
</evidence>
<protein>
    <recommendedName>
        <fullName evidence="3">Xcc1710-like domain-containing protein</fullName>
    </recommendedName>
</protein>
<sequence length="122" mass="13512">MKLHRTTTTHLNQFTGYGEGYVMVNEERFEGSLIVTPNEVREWRPDGFASLEENDFTALLALAPELVLLGTGSRIRFPHPRLSRGLAAAHVGLDTMDTGALCRTFNILTAEERKVVALVLTA</sequence>
<dbReference type="RefSeq" id="WP_136771318.1">
    <property type="nucleotide sequence ID" value="NZ_CP156074.1"/>
</dbReference>
<comment type="caution">
    <text evidence="1">The sequence shown here is derived from an EMBL/GenBank/DDBJ whole genome shotgun (WGS) entry which is preliminary data.</text>
</comment>
<proteinExistence type="predicted"/>
<dbReference type="AlphaFoldDB" id="A0A4U0QBN7"/>
<dbReference type="PANTHER" id="PTHR21192:SF2">
    <property type="entry name" value="NADH DEHYDROGENASE [UBIQUINONE] 1 ALPHA SUBCOMPLEX ASSEMBLY FACTOR 3"/>
    <property type="match status" value="1"/>
</dbReference>
<gene>
    <name evidence="1" type="ORF">FAZ21_00500</name>
</gene>
<dbReference type="SUPFAM" id="SSF64076">
    <property type="entry name" value="MTH938-like"/>
    <property type="match status" value="1"/>
</dbReference>
<keyword evidence="2" id="KW-1185">Reference proteome</keyword>
<organism evidence="1 2">
    <name type="scientific">Chitiniphilus eburneus</name>
    <dbReference type="NCBI Taxonomy" id="2571148"/>
    <lineage>
        <taxon>Bacteria</taxon>
        <taxon>Pseudomonadati</taxon>
        <taxon>Pseudomonadota</taxon>
        <taxon>Betaproteobacteria</taxon>
        <taxon>Neisseriales</taxon>
        <taxon>Chitinibacteraceae</taxon>
        <taxon>Chitiniphilus</taxon>
    </lineage>
</organism>
<dbReference type="OrthoDB" id="9800373at2"/>
<dbReference type="InterPro" id="IPR036748">
    <property type="entry name" value="MTH938-like_sf"/>
</dbReference>
<dbReference type="Gene3D" id="3.40.1230.10">
    <property type="entry name" value="MTH938-like"/>
    <property type="match status" value="1"/>
</dbReference>
<dbReference type="CDD" id="cd05560">
    <property type="entry name" value="Xcc1710_like"/>
    <property type="match status" value="1"/>
</dbReference>
<dbReference type="EMBL" id="SUMF01000001">
    <property type="protein sequence ID" value="TJZ78803.1"/>
    <property type="molecule type" value="Genomic_DNA"/>
</dbReference>
<reference evidence="1 2" key="1">
    <citation type="submission" date="2019-04" db="EMBL/GenBank/DDBJ databases">
        <title>Chitiniphilus eburnea sp. nov., a novel chitinolytic bacterium isolated from aquaculture sludge.</title>
        <authorList>
            <person name="Sheng M."/>
        </authorList>
    </citation>
    <scope>NUCLEOTIDE SEQUENCE [LARGE SCALE GENOMIC DNA]</scope>
    <source>
        <strain evidence="1 2">HX-2-15</strain>
    </source>
</reference>
<accession>A0A4U0QBN7</accession>
<evidence type="ECO:0000313" key="1">
    <source>
        <dbReference type="EMBL" id="TJZ78803.1"/>
    </source>
</evidence>
<name>A0A4U0QBN7_9NEIS</name>
<dbReference type="Proteomes" id="UP000310016">
    <property type="component" value="Unassembled WGS sequence"/>
</dbReference>
<dbReference type="Pfam" id="PF04430">
    <property type="entry name" value="DUF498"/>
    <property type="match status" value="1"/>
</dbReference>
<dbReference type="PANTHER" id="PTHR21192">
    <property type="entry name" value="NUCLEAR PROTEIN E3-3"/>
    <property type="match status" value="1"/>
</dbReference>